<gene>
    <name evidence="3" type="ORF">L798_05946</name>
</gene>
<keyword evidence="2" id="KW-0732">Signal</keyword>
<sequence>MDMRLSITAITFISTLICQNVVESYTVTGTHLNTSELRRNFSASSEEFDTGSKPSRKNDNTAEKTTQREIYDLLVGILKTFQQSTKVNANMTMEKLAKNSVKPSDHGYSIDQ</sequence>
<protein>
    <submittedName>
        <fullName evidence="3">Uncharacterized protein</fullName>
    </submittedName>
</protein>
<feature type="chain" id="PRO_5001648418" evidence="2">
    <location>
        <begin position="25"/>
        <end position="112"/>
    </location>
</feature>
<dbReference type="Proteomes" id="UP000027135">
    <property type="component" value="Unassembled WGS sequence"/>
</dbReference>
<evidence type="ECO:0000256" key="1">
    <source>
        <dbReference type="SAM" id="MobiDB-lite"/>
    </source>
</evidence>
<proteinExistence type="predicted"/>
<dbReference type="InParanoid" id="A0A067R8P4"/>
<keyword evidence="4" id="KW-1185">Reference proteome</keyword>
<dbReference type="AlphaFoldDB" id="A0A067R8P4"/>
<evidence type="ECO:0000313" key="3">
    <source>
        <dbReference type="EMBL" id="KDR19980.1"/>
    </source>
</evidence>
<feature type="region of interest" description="Disordered" evidence="1">
    <location>
        <begin position="38"/>
        <end position="65"/>
    </location>
</feature>
<dbReference type="EMBL" id="KK852622">
    <property type="protein sequence ID" value="KDR19980.1"/>
    <property type="molecule type" value="Genomic_DNA"/>
</dbReference>
<organism evidence="3 4">
    <name type="scientific">Zootermopsis nevadensis</name>
    <name type="common">Dampwood termite</name>
    <dbReference type="NCBI Taxonomy" id="136037"/>
    <lineage>
        <taxon>Eukaryota</taxon>
        <taxon>Metazoa</taxon>
        <taxon>Ecdysozoa</taxon>
        <taxon>Arthropoda</taxon>
        <taxon>Hexapoda</taxon>
        <taxon>Insecta</taxon>
        <taxon>Pterygota</taxon>
        <taxon>Neoptera</taxon>
        <taxon>Polyneoptera</taxon>
        <taxon>Dictyoptera</taxon>
        <taxon>Blattodea</taxon>
        <taxon>Blattoidea</taxon>
        <taxon>Termitoidae</taxon>
        <taxon>Termopsidae</taxon>
        <taxon>Zootermopsis</taxon>
    </lineage>
</organism>
<evidence type="ECO:0000256" key="2">
    <source>
        <dbReference type="SAM" id="SignalP"/>
    </source>
</evidence>
<feature type="compositionally biased region" description="Basic and acidic residues" evidence="1">
    <location>
        <begin position="56"/>
        <end position="65"/>
    </location>
</feature>
<feature type="signal peptide" evidence="2">
    <location>
        <begin position="1"/>
        <end position="24"/>
    </location>
</feature>
<evidence type="ECO:0000313" key="4">
    <source>
        <dbReference type="Proteomes" id="UP000027135"/>
    </source>
</evidence>
<name>A0A067R8P4_ZOONE</name>
<accession>A0A067R8P4</accession>
<reference evidence="3 4" key="1">
    <citation type="journal article" date="2014" name="Nat. Commun.">
        <title>Molecular traces of alternative social organization in a termite genome.</title>
        <authorList>
            <person name="Terrapon N."/>
            <person name="Li C."/>
            <person name="Robertson H.M."/>
            <person name="Ji L."/>
            <person name="Meng X."/>
            <person name="Booth W."/>
            <person name="Chen Z."/>
            <person name="Childers C.P."/>
            <person name="Glastad K.M."/>
            <person name="Gokhale K."/>
            <person name="Gowin J."/>
            <person name="Gronenberg W."/>
            <person name="Hermansen R.A."/>
            <person name="Hu H."/>
            <person name="Hunt B.G."/>
            <person name="Huylmans A.K."/>
            <person name="Khalil S.M."/>
            <person name="Mitchell R.D."/>
            <person name="Munoz-Torres M.C."/>
            <person name="Mustard J.A."/>
            <person name="Pan H."/>
            <person name="Reese J.T."/>
            <person name="Scharf M.E."/>
            <person name="Sun F."/>
            <person name="Vogel H."/>
            <person name="Xiao J."/>
            <person name="Yang W."/>
            <person name="Yang Z."/>
            <person name="Yang Z."/>
            <person name="Zhou J."/>
            <person name="Zhu J."/>
            <person name="Brent C.S."/>
            <person name="Elsik C.G."/>
            <person name="Goodisman M.A."/>
            <person name="Liberles D.A."/>
            <person name="Roe R.M."/>
            <person name="Vargo E.L."/>
            <person name="Vilcinskas A."/>
            <person name="Wang J."/>
            <person name="Bornberg-Bauer E."/>
            <person name="Korb J."/>
            <person name="Zhang G."/>
            <person name="Liebig J."/>
        </authorList>
    </citation>
    <scope>NUCLEOTIDE SEQUENCE [LARGE SCALE GENOMIC DNA]</scope>
    <source>
        <tissue evidence="3">Whole organism</tissue>
    </source>
</reference>